<proteinExistence type="predicted"/>
<gene>
    <name evidence="1" type="ORF">SAMN05216354_0130</name>
</gene>
<dbReference type="RefSeq" id="WP_103914859.1">
    <property type="nucleotide sequence ID" value="NZ_FNUV01000001.1"/>
</dbReference>
<evidence type="ECO:0000313" key="2">
    <source>
        <dbReference type="Proteomes" id="UP000236735"/>
    </source>
</evidence>
<accession>A0A1H5RK84</accession>
<dbReference type="Proteomes" id="UP000236735">
    <property type="component" value="Unassembled WGS sequence"/>
</dbReference>
<dbReference type="AlphaFoldDB" id="A0A1H5RK84"/>
<name>A0A1H5RK84_XYLRU</name>
<reference evidence="1 2" key="1">
    <citation type="submission" date="2016-10" db="EMBL/GenBank/DDBJ databases">
        <authorList>
            <person name="de Groot N.N."/>
        </authorList>
    </citation>
    <scope>NUCLEOTIDE SEQUENCE [LARGE SCALE GENOMIC DNA]</scope>
    <source>
        <strain evidence="1 2">AR32</strain>
    </source>
</reference>
<sequence length="128" mass="14577">MKHLFWAWLVLIPVCACSGPTPEELASLAAKGYYDHLVREEYNLFLEGKSGADSLPADYSEQLQVTYRQFMAQQEALHHGIREVRISRALRDTVLNSVNVFLVLCYGDSTNEEIVVPMVEQAGSWRMR</sequence>
<organism evidence="1 2">
    <name type="scientific">Xylanibacter ruminicola</name>
    <name type="common">Prevotella ruminicola</name>
    <dbReference type="NCBI Taxonomy" id="839"/>
    <lineage>
        <taxon>Bacteria</taxon>
        <taxon>Pseudomonadati</taxon>
        <taxon>Bacteroidota</taxon>
        <taxon>Bacteroidia</taxon>
        <taxon>Bacteroidales</taxon>
        <taxon>Prevotellaceae</taxon>
        <taxon>Xylanibacter</taxon>
    </lineage>
</organism>
<dbReference type="EMBL" id="FNUV01000001">
    <property type="protein sequence ID" value="SEF38785.1"/>
    <property type="molecule type" value="Genomic_DNA"/>
</dbReference>
<protein>
    <submittedName>
        <fullName evidence="1">Uncharacterized protein</fullName>
    </submittedName>
</protein>
<evidence type="ECO:0000313" key="1">
    <source>
        <dbReference type="EMBL" id="SEF38785.1"/>
    </source>
</evidence>